<evidence type="ECO:0000313" key="17">
    <source>
        <dbReference type="Proteomes" id="UP000321168"/>
    </source>
</evidence>
<dbReference type="AlphaFoldDB" id="A0A5C6UT64"/>
<dbReference type="Pfam" id="PF01872">
    <property type="entry name" value="RibD_C"/>
    <property type="match status" value="1"/>
</dbReference>
<evidence type="ECO:0000259" key="15">
    <source>
        <dbReference type="PROSITE" id="PS51747"/>
    </source>
</evidence>
<dbReference type="Pfam" id="PF00383">
    <property type="entry name" value="dCMP_cyt_deam_1"/>
    <property type="match status" value="1"/>
</dbReference>
<keyword evidence="11 16" id="KW-0560">Oxidoreductase</keyword>
<dbReference type="SUPFAM" id="SSF53927">
    <property type="entry name" value="Cytidine deaminase-like"/>
    <property type="match status" value="1"/>
</dbReference>
<feature type="binding site" evidence="14">
    <location>
        <position position="51"/>
    </location>
    <ligand>
        <name>Zn(2+)</name>
        <dbReference type="ChEBI" id="CHEBI:29105"/>
        <note>catalytic</note>
    </ligand>
</feature>
<dbReference type="PROSITE" id="PS00903">
    <property type="entry name" value="CYT_DCMP_DEAMINASES_1"/>
    <property type="match status" value="1"/>
</dbReference>
<dbReference type="PANTHER" id="PTHR11079">
    <property type="entry name" value="CYTOSINE DEAMINASE FAMILY MEMBER"/>
    <property type="match status" value="1"/>
</dbReference>
<comment type="similarity">
    <text evidence="5 11">In the C-terminal section; belongs to the HTP reductase family.</text>
</comment>
<dbReference type="EMBL" id="VORB01000010">
    <property type="protein sequence ID" value="TXC76159.1"/>
    <property type="molecule type" value="Genomic_DNA"/>
</dbReference>
<feature type="binding site" evidence="13">
    <location>
        <position position="174"/>
    </location>
    <ligand>
        <name>NADP(+)</name>
        <dbReference type="ChEBI" id="CHEBI:58349"/>
    </ligand>
</feature>
<keyword evidence="10" id="KW-0511">Multifunctional enzyme</keyword>
<keyword evidence="17" id="KW-1185">Reference proteome</keyword>
<keyword evidence="11 13" id="KW-0521">NADP</keyword>
<dbReference type="SUPFAM" id="SSF53597">
    <property type="entry name" value="Dihydrofolate reductase-like"/>
    <property type="match status" value="1"/>
</dbReference>
<reference evidence="16 17" key="1">
    <citation type="submission" date="2019-08" db="EMBL/GenBank/DDBJ databases">
        <title>Genome of Luteibaculum oceani JCM 18817.</title>
        <authorList>
            <person name="Bowman J.P."/>
        </authorList>
    </citation>
    <scope>NUCLEOTIDE SEQUENCE [LARGE SCALE GENOMIC DNA]</scope>
    <source>
        <strain evidence="16 17">JCM 18817</strain>
    </source>
</reference>
<gene>
    <name evidence="16" type="primary">ribD</name>
    <name evidence="16" type="ORF">FRX97_10430</name>
</gene>
<keyword evidence="6 11" id="KW-0686">Riboflavin biosynthesis</keyword>
<comment type="catalytic activity">
    <reaction evidence="11">
        <text>2,5-diamino-6-hydroxy-4-(5-phosphoribosylamino)-pyrimidine + H2O + H(+) = 5-amino-6-(5-phospho-D-ribosylamino)uracil + NH4(+)</text>
        <dbReference type="Rhea" id="RHEA:21868"/>
        <dbReference type="ChEBI" id="CHEBI:15377"/>
        <dbReference type="ChEBI" id="CHEBI:15378"/>
        <dbReference type="ChEBI" id="CHEBI:28938"/>
        <dbReference type="ChEBI" id="CHEBI:58453"/>
        <dbReference type="ChEBI" id="CHEBI:58614"/>
        <dbReference type="EC" id="3.5.4.26"/>
    </reaction>
</comment>
<comment type="catalytic activity">
    <reaction evidence="11">
        <text>5-amino-6-(5-phospho-D-ribitylamino)uracil + NADP(+) = 5-amino-6-(5-phospho-D-ribosylamino)uracil + NADPH + H(+)</text>
        <dbReference type="Rhea" id="RHEA:17845"/>
        <dbReference type="ChEBI" id="CHEBI:15378"/>
        <dbReference type="ChEBI" id="CHEBI:57783"/>
        <dbReference type="ChEBI" id="CHEBI:58349"/>
        <dbReference type="ChEBI" id="CHEBI:58421"/>
        <dbReference type="ChEBI" id="CHEBI:58453"/>
        <dbReference type="EC" id="1.1.1.193"/>
    </reaction>
</comment>
<dbReference type="Gene3D" id="3.40.430.10">
    <property type="entry name" value="Dihydrofolate Reductase, subunit A"/>
    <property type="match status" value="1"/>
</dbReference>
<evidence type="ECO:0000256" key="8">
    <source>
        <dbReference type="ARBA" id="ARBA00022801"/>
    </source>
</evidence>
<evidence type="ECO:0000256" key="10">
    <source>
        <dbReference type="ARBA" id="ARBA00023268"/>
    </source>
</evidence>
<protein>
    <recommendedName>
        <fullName evidence="11">Riboflavin biosynthesis protein RibD</fullName>
    </recommendedName>
    <domain>
        <recommendedName>
            <fullName evidence="11">Diaminohydroxyphosphoribosylaminopyrimidine deaminase</fullName>
            <shortName evidence="11">DRAP deaminase</shortName>
            <ecNumber evidence="11">3.5.4.26</ecNumber>
        </recommendedName>
        <alternativeName>
            <fullName evidence="11">Riboflavin-specific deaminase</fullName>
        </alternativeName>
    </domain>
    <domain>
        <recommendedName>
            <fullName evidence="11">5-amino-6-(5-phosphoribosylamino)uracil reductase</fullName>
            <ecNumber evidence="11">1.1.1.193</ecNumber>
        </recommendedName>
        <alternativeName>
            <fullName evidence="11">HTP reductase</fullName>
        </alternativeName>
    </domain>
</protein>
<dbReference type="GO" id="GO:0009231">
    <property type="term" value="P:riboflavin biosynthetic process"/>
    <property type="evidence" value="ECO:0007669"/>
    <property type="project" value="UniProtKB-UniPathway"/>
</dbReference>
<feature type="binding site" evidence="13">
    <location>
        <position position="204"/>
    </location>
    <ligand>
        <name>NADP(+)</name>
        <dbReference type="ChEBI" id="CHEBI:58349"/>
    </ligand>
</feature>
<feature type="binding site" evidence="13">
    <location>
        <begin position="286"/>
        <end position="292"/>
    </location>
    <ligand>
        <name>NADP(+)</name>
        <dbReference type="ChEBI" id="CHEBI:58349"/>
    </ligand>
</feature>
<dbReference type="PIRSF" id="PIRSF006769">
    <property type="entry name" value="RibD"/>
    <property type="match status" value="1"/>
</dbReference>
<evidence type="ECO:0000256" key="11">
    <source>
        <dbReference type="PIRNR" id="PIRNR006769"/>
    </source>
</evidence>
<dbReference type="InterPro" id="IPR016192">
    <property type="entry name" value="APOBEC/CMP_deaminase_Zn-bd"/>
</dbReference>
<comment type="pathway">
    <text evidence="2 11">Cofactor biosynthesis; riboflavin biosynthesis; 5-amino-6-(D-ribitylamino)uracil from GTP: step 2/4.</text>
</comment>
<dbReference type="RefSeq" id="WP_147015161.1">
    <property type="nucleotide sequence ID" value="NZ_VORB01000010.1"/>
</dbReference>
<feature type="binding site" evidence="13">
    <location>
        <position position="188"/>
    </location>
    <ligand>
        <name>substrate</name>
    </ligand>
</feature>
<keyword evidence="8 11" id="KW-0378">Hydrolase</keyword>
<dbReference type="InterPro" id="IPR004794">
    <property type="entry name" value="Eubact_RibD"/>
</dbReference>
<dbReference type="InterPro" id="IPR002125">
    <property type="entry name" value="CMP_dCMP_dom"/>
</dbReference>
<evidence type="ECO:0000256" key="9">
    <source>
        <dbReference type="ARBA" id="ARBA00022833"/>
    </source>
</evidence>
<dbReference type="NCBIfam" id="TIGR00326">
    <property type="entry name" value="eubact_ribD"/>
    <property type="match status" value="1"/>
</dbReference>
<comment type="similarity">
    <text evidence="4 11">In the N-terminal section; belongs to the cytidine and deoxycytidylate deaminase family.</text>
</comment>
<proteinExistence type="inferred from homology"/>
<evidence type="ECO:0000256" key="6">
    <source>
        <dbReference type="ARBA" id="ARBA00022619"/>
    </source>
</evidence>
<feature type="binding site" evidence="13">
    <location>
        <position position="284"/>
    </location>
    <ligand>
        <name>substrate</name>
    </ligand>
</feature>
<evidence type="ECO:0000256" key="1">
    <source>
        <dbReference type="ARBA" id="ARBA00002151"/>
    </source>
</evidence>
<dbReference type="EC" id="1.1.1.193" evidence="11"/>
<feature type="binding site" evidence="13">
    <location>
        <position position="208"/>
    </location>
    <ligand>
        <name>substrate</name>
    </ligand>
</feature>
<sequence>MPMHEFFIRRCLKIAENGLGNVAPNPMVGSVIVHENKIIGEGYHRVFGGPHAEVNAINSVKDKSLLNNSTLYVNLEPCFHHGKTPPCADLILKHGIKQVVISNLDPNPQVAGKGVEKLRQNGVEVITGVLSKEGNWLNRRFFTFHKNKRPYLILKWAESKNGVFCSENSKEQIWITQPETQITNHKWRTEEQAIAVGVNTFNTDKPSLNPRAWSGKSPRKVLFVGNSTFPNKEHLDEWQKDDCVIFAHQLIANKIPGAISYQDNLLSSFQNWCYANQIQSVIIEGGLQILNAFIQQNTWDEARILIGSGRLAGKKAPLLSGTSHREQHLANGDMLKILLNNS</sequence>
<dbReference type="GO" id="GO:0008703">
    <property type="term" value="F:5-amino-6-(5-phosphoribosylamino)uracil reductase activity"/>
    <property type="evidence" value="ECO:0007669"/>
    <property type="project" value="UniProtKB-EC"/>
</dbReference>
<comment type="cofactor">
    <cofactor evidence="11 14">
        <name>Zn(2+)</name>
        <dbReference type="ChEBI" id="CHEBI:29105"/>
    </cofactor>
    <text evidence="11 14">Binds 1 zinc ion.</text>
</comment>
<dbReference type="PANTHER" id="PTHR11079:SF162">
    <property type="entry name" value="RIBOFLAVIN BIOSYNTHESIS PROTEIN PYRD, CHLOROPLASTIC"/>
    <property type="match status" value="1"/>
</dbReference>
<dbReference type="InterPro" id="IPR016193">
    <property type="entry name" value="Cytidine_deaminase-like"/>
</dbReference>
<feature type="active site" description="Proton donor" evidence="12">
    <location>
        <position position="53"/>
    </location>
</feature>
<evidence type="ECO:0000256" key="7">
    <source>
        <dbReference type="ARBA" id="ARBA00022723"/>
    </source>
</evidence>
<dbReference type="EC" id="3.5.4.26" evidence="11"/>
<accession>A0A5C6UT64</accession>
<evidence type="ECO:0000256" key="14">
    <source>
        <dbReference type="PIRSR" id="PIRSR006769-3"/>
    </source>
</evidence>
<dbReference type="Proteomes" id="UP000321168">
    <property type="component" value="Unassembled WGS sequence"/>
</dbReference>
<evidence type="ECO:0000256" key="3">
    <source>
        <dbReference type="ARBA" id="ARBA00004910"/>
    </source>
</evidence>
<name>A0A5C6UT64_9FLAO</name>
<feature type="domain" description="CMP/dCMP-type deaminase" evidence="15">
    <location>
        <begin position="2"/>
        <end position="126"/>
    </location>
</feature>
<organism evidence="16 17">
    <name type="scientific">Luteibaculum oceani</name>
    <dbReference type="NCBI Taxonomy" id="1294296"/>
    <lineage>
        <taxon>Bacteria</taxon>
        <taxon>Pseudomonadati</taxon>
        <taxon>Bacteroidota</taxon>
        <taxon>Flavobacteriia</taxon>
        <taxon>Flavobacteriales</taxon>
        <taxon>Luteibaculaceae</taxon>
        <taxon>Luteibaculum</taxon>
    </lineage>
</organism>
<evidence type="ECO:0000313" key="16">
    <source>
        <dbReference type="EMBL" id="TXC76159.1"/>
    </source>
</evidence>
<feature type="binding site" evidence="13">
    <location>
        <position position="157"/>
    </location>
    <ligand>
        <name>NADP(+)</name>
        <dbReference type="ChEBI" id="CHEBI:58349"/>
    </ligand>
</feature>
<comment type="caution">
    <text evidence="16">The sequence shown here is derived from an EMBL/GenBank/DDBJ whole genome shotgun (WGS) entry which is preliminary data.</text>
</comment>
<evidence type="ECO:0000256" key="4">
    <source>
        <dbReference type="ARBA" id="ARBA00005259"/>
    </source>
</evidence>
<evidence type="ECO:0000256" key="2">
    <source>
        <dbReference type="ARBA" id="ARBA00004882"/>
    </source>
</evidence>
<comment type="pathway">
    <text evidence="3 11">Cofactor biosynthesis; riboflavin biosynthesis; 5-amino-6-(D-ribitylamino)uracil from GTP: step 3/4.</text>
</comment>
<dbReference type="CDD" id="cd01284">
    <property type="entry name" value="Riboflavin_deaminase-reductase"/>
    <property type="match status" value="1"/>
</dbReference>
<feature type="binding site" evidence="13">
    <location>
        <position position="211"/>
    </location>
    <ligand>
        <name>substrate</name>
    </ligand>
</feature>
<evidence type="ECO:0000256" key="12">
    <source>
        <dbReference type="PIRSR" id="PIRSR006769-1"/>
    </source>
</evidence>
<dbReference type="PROSITE" id="PS51747">
    <property type="entry name" value="CYT_DCMP_DEAMINASES_2"/>
    <property type="match status" value="1"/>
</dbReference>
<comment type="function">
    <text evidence="1 11">Converts 2,5-diamino-6-(ribosylamino)-4(3h)-pyrimidinone 5'-phosphate into 5-amino-6-(ribosylamino)-2,4(1h,3h)-pyrimidinedione 5'-phosphate.</text>
</comment>
<dbReference type="FunFam" id="3.40.140.10:FF:000025">
    <property type="entry name" value="Riboflavin biosynthesis protein RibD"/>
    <property type="match status" value="1"/>
</dbReference>
<evidence type="ECO:0000256" key="5">
    <source>
        <dbReference type="ARBA" id="ARBA00007417"/>
    </source>
</evidence>
<dbReference type="GO" id="GO:0008270">
    <property type="term" value="F:zinc ion binding"/>
    <property type="evidence" value="ECO:0007669"/>
    <property type="project" value="InterPro"/>
</dbReference>
<dbReference type="OrthoDB" id="9800865at2"/>
<evidence type="ECO:0000256" key="13">
    <source>
        <dbReference type="PIRSR" id="PIRSR006769-2"/>
    </source>
</evidence>
<keyword evidence="9 11" id="KW-0862">Zinc</keyword>
<feature type="binding site" evidence="14">
    <location>
        <position position="87"/>
    </location>
    <ligand>
        <name>Zn(2+)</name>
        <dbReference type="ChEBI" id="CHEBI:29105"/>
        <note>catalytic</note>
    </ligand>
</feature>
<dbReference type="GO" id="GO:0008835">
    <property type="term" value="F:diaminohydroxyphosphoribosylaminopyrimidine deaminase activity"/>
    <property type="evidence" value="ECO:0007669"/>
    <property type="project" value="UniProtKB-EC"/>
</dbReference>
<feature type="binding site" evidence="14">
    <location>
        <position position="78"/>
    </location>
    <ligand>
        <name>Zn(2+)</name>
        <dbReference type="ChEBI" id="CHEBI:29105"/>
        <note>catalytic</note>
    </ligand>
</feature>
<feature type="binding site" evidence="13">
    <location>
        <position position="200"/>
    </location>
    <ligand>
        <name>NADP(+)</name>
        <dbReference type="ChEBI" id="CHEBI:58349"/>
    </ligand>
</feature>
<dbReference type="UniPathway" id="UPA00275">
    <property type="reaction ID" value="UER00401"/>
</dbReference>
<dbReference type="InterPro" id="IPR024072">
    <property type="entry name" value="DHFR-like_dom_sf"/>
</dbReference>
<dbReference type="InterPro" id="IPR002734">
    <property type="entry name" value="RibDG_C"/>
</dbReference>
<keyword evidence="7 11" id="KW-0479">Metal-binding</keyword>
<dbReference type="Gene3D" id="3.40.140.10">
    <property type="entry name" value="Cytidine Deaminase, domain 2"/>
    <property type="match status" value="1"/>
</dbReference>